<dbReference type="AlphaFoldDB" id="A0A2T4Z1V9"/>
<proteinExistence type="predicted"/>
<name>A0A2T4Z1V9_9BACL</name>
<reference evidence="1 2" key="1">
    <citation type="submission" date="2018-04" db="EMBL/GenBank/DDBJ databases">
        <title>Genomic Encyclopedia of Archaeal and Bacterial Type Strains, Phase II (KMG-II): from individual species to whole genera.</title>
        <authorList>
            <person name="Goeker M."/>
        </authorList>
    </citation>
    <scope>NUCLEOTIDE SEQUENCE [LARGE SCALE GENOMIC DNA]</scope>
    <source>
        <strain evidence="1 2">DSM 45169</strain>
    </source>
</reference>
<dbReference type="EMBL" id="PZZP01000003">
    <property type="protein sequence ID" value="PTM54767.1"/>
    <property type="molecule type" value="Genomic_DNA"/>
</dbReference>
<protein>
    <submittedName>
        <fullName evidence="1">Uncharacterized protein</fullName>
    </submittedName>
</protein>
<keyword evidence="2" id="KW-1185">Reference proteome</keyword>
<sequence length="271" mass="32242">MIPLEKRIVMSILPRKVVDQVLQYKKPGEKEEIFNWRVKYENQFYNYAIYWKEKKIVGHIAIKEDSTVPPVSEAKTIIRLAVSVNTILRFFITHGQGWAHTVDEVWHKQSKLLEQMYQKYEVKMSDEVKQSFQEFMEVPTGILKEYREIQEANRVAKRIQQKVIGNYADQSMEKELDKAWNQLFHAKNNQHLLFLKTKESREKVIDFLSKEIPLWDLKGRWDLQKIKTQHRSMLFDKDELDAVLDVQSDVTRNESGEEAFKEILANTRNPR</sequence>
<organism evidence="1 2">
    <name type="scientific">Desmospora activa DSM 45169</name>
    <dbReference type="NCBI Taxonomy" id="1121389"/>
    <lineage>
        <taxon>Bacteria</taxon>
        <taxon>Bacillati</taxon>
        <taxon>Bacillota</taxon>
        <taxon>Bacilli</taxon>
        <taxon>Bacillales</taxon>
        <taxon>Thermoactinomycetaceae</taxon>
        <taxon>Desmospora</taxon>
    </lineage>
</organism>
<evidence type="ECO:0000313" key="1">
    <source>
        <dbReference type="EMBL" id="PTM54767.1"/>
    </source>
</evidence>
<dbReference type="Proteomes" id="UP000241639">
    <property type="component" value="Unassembled WGS sequence"/>
</dbReference>
<accession>A0A2T4Z1V9</accession>
<evidence type="ECO:0000313" key="2">
    <source>
        <dbReference type="Proteomes" id="UP000241639"/>
    </source>
</evidence>
<gene>
    <name evidence="1" type="ORF">C8J48_3419</name>
</gene>
<comment type="caution">
    <text evidence="1">The sequence shown here is derived from an EMBL/GenBank/DDBJ whole genome shotgun (WGS) entry which is preliminary data.</text>
</comment>